<dbReference type="RefSeq" id="WP_071475329.1">
    <property type="nucleotide sequence ID" value="NZ_MOAE01000044.1"/>
</dbReference>
<protein>
    <submittedName>
        <fullName evidence="1">ATPase</fullName>
    </submittedName>
</protein>
<reference evidence="1 2" key="1">
    <citation type="journal article" date="2016" name="BMC Microbiol.">
        <title>Fucosyllactose and L-fucose utilization of infant Bifidobacterium longum and Bifidobacterium kashiwanohense.</title>
        <authorList>
            <person name="Bunesova V."/>
            <person name="Lacroix C."/>
            <person name="Schwab C."/>
        </authorList>
    </citation>
    <scope>NUCLEOTIDE SEQUENCE [LARGE SCALE GENOMIC DNA]</scope>
    <source>
        <strain evidence="1 2">BSM11-5</strain>
    </source>
</reference>
<accession>A0A1S2VSG1</accession>
<evidence type="ECO:0000313" key="2">
    <source>
        <dbReference type="Proteomes" id="UP000181801"/>
    </source>
</evidence>
<gene>
    <name evidence="1" type="ORF">BFS26_10660</name>
</gene>
<dbReference type="EMBL" id="MOAE01000044">
    <property type="protein sequence ID" value="OIN61631.1"/>
    <property type="molecule type" value="Genomic_DNA"/>
</dbReference>
<proteinExistence type="predicted"/>
<evidence type="ECO:0000313" key="1">
    <source>
        <dbReference type="EMBL" id="OIN61631.1"/>
    </source>
</evidence>
<sequence>MQVILAQRRTTSGKQCRPSRIGNRRCYIQSAYQLPTPEKVAQEKASLLEIDDSFQKIVLVRDVVKPVRDEHGILTMSVYDFLLDPDSLTM</sequence>
<dbReference type="AlphaFoldDB" id="A0A1S2VSG1"/>
<dbReference type="Proteomes" id="UP000181801">
    <property type="component" value="Unassembled WGS sequence"/>
</dbReference>
<organism evidence="1 2">
    <name type="scientific">Bifidobacterium longum subsp. suis</name>
    <dbReference type="NCBI Taxonomy" id="1695"/>
    <lineage>
        <taxon>Bacteria</taxon>
        <taxon>Bacillati</taxon>
        <taxon>Actinomycetota</taxon>
        <taxon>Actinomycetes</taxon>
        <taxon>Bifidobacteriales</taxon>
        <taxon>Bifidobacteriaceae</taxon>
        <taxon>Bifidobacterium</taxon>
    </lineage>
</organism>
<name>A0A1S2VSG1_BIFLN</name>
<comment type="caution">
    <text evidence="1">The sequence shown here is derived from an EMBL/GenBank/DDBJ whole genome shotgun (WGS) entry which is preliminary data.</text>
</comment>